<comment type="caution">
    <text evidence="1">The sequence shown here is derived from an EMBL/GenBank/DDBJ whole genome shotgun (WGS) entry which is preliminary data.</text>
</comment>
<keyword evidence="2" id="KW-1185">Reference proteome</keyword>
<protein>
    <submittedName>
        <fullName evidence="1">Uncharacterized protein</fullName>
    </submittedName>
</protein>
<reference evidence="1 2" key="1">
    <citation type="journal article" date="2022" name="Hortic Res">
        <title>A haplotype resolved chromosomal level avocado genome allows analysis of novel avocado genes.</title>
        <authorList>
            <person name="Nath O."/>
            <person name="Fletcher S.J."/>
            <person name="Hayward A."/>
            <person name="Shaw L.M."/>
            <person name="Masouleh A.K."/>
            <person name="Furtado A."/>
            <person name="Henry R.J."/>
            <person name="Mitter N."/>
        </authorList>
    </citation>
    <scope>NUCLEOTIDE SEQUENCE [LARGE SCALE GENOMIC DNA]</scope>
    <source>
        <strain evidence="2">cv. Hass</strain>
    </source>
</reference>
<sequence length="392" mass="44642">MVSSFSISVTDSGSPHWGKRVRHLEQETGKAEENPYMDERIWSRLPEDLMAKVVSFLPISMILRSALICKSWNSIISSPLFLKLNSEIPPNSRHPWFLIFLRKSSDYCLAYDPSLNRWIDLPFPFVTSPFRPIAAGDGLVCLISNTPSGLSASVCNPVSKFQYKIPTPTSLLRYFFLVSGLFLDKNSGFFRLVLVGSERMSNGSDQFVLRAEIYYSEMELWFLAISFPVTCPVSPYRAISNGVLYCLLGNFPMSIVALDVESRVWFMLKAQLPPSLTVVRLMDHNDKLVMIGGVGVKGITKEIGIWQLDDSGREWKMIRWIGNEICNLFLRSLTRKFSCIGHGDLIYFTCKRCPFVVMYVISRSCVKFLDLSPRLLDPHYDVTGEFCFEPRL</sequence>
<proteinExistence type="predicted"/>
<name>A0ACC2LZ18_PERAE</name>
<organism evidence="1 2">
    <name type="scientific">Persea americana</name>
    <name type="common">Avocado</name>
    <dbReference type="NCBI Taxonomy" id="3435"/>
    <lineage>
        <taxon>Eukaryota</taxon>
        <taxon>Viridiplantae</taxon>
        <taxon>Streptophyta</taxon>
        <taxon>Embryophyta</taxon>
        <taxon>Tracheophyta</taxon>
        <taxon>Spermatophyta</taxon>
        <taxon>Magnoliopsida</taxon>
        <taxon>Magnoliidae</taxon>
        <taxon>Laurales</taxon>
        <taxon>Lauraceae</taxon>
        <taxon>Persea</taxon>
    </lineage>
</organism>
<gene>
    <name evidence="1" type="ORF">MRB53_012907</name>
</gene>
<evidence type="ECO:0000313" key="2">
    <source>
        <dbReference type="Proteomes" id="UP001234297"/>
    </source>
</evidence>
<dbReference type="Proteomes" id="UP001234297">
    <property type="component" value="Chromosome 3"/>
</dbReference>
<accession>A0ACC2LZ18</accession>
<evidence type="ECO:0000313" key="1">
    <source>
        <dbReference type="EMBL" id="KAJ8638640.1"/>
    </source>
</evidence>
<dbReference type="EMBL" id="CM056811">
    <property type="protein sequence ID" value="KAJ8638640.1"/>
    <property type="molecule type" value="Genomic_DNA"/>
</dbReference>